<feature type="signal peptide" evidence="2">
    <location>
        <begin position="1"/>
        <end position="20"/>
    </location>
</feature>
<dbReference type="Proteomes" id="UP000026960">
    <property type="component" value="Chromosome 6"/>
</dbReference>
<dbReference type="eggNOG" id="ENOG502R3FF">
    <property type="taxonomic scope" value="Eukaryota"/>
</dbReference>
<evidence type="ECO:0000259" key="3">
    <source>
        <dbReference type="PROSITE" id="PS52045"/>
    </source>
</evidence>
<keyword evidence="1" id="KW-1133">Transmembrane helix</keyword>
<dbReference type="PaxDb" id="65489-OBART06G19510.1"/>
<dbReference type="HOGENOM" id="CLU_030538_3_0_1"/>
<evidence type="ECO:0000256" key="2">
    <source>
        <dbReference type="SAM" id="SignalP"/>
    </source>
</evidence>
<dbReference type="STRING" id="65489.A0A0D3GI69"/>
<proteinExistence type="predicted"/>
<dbReference type="PANTHER" id="PTHR31589">
    <property type="entry name" value="PROTEIN, PUTATIVE (DUF239)-RELATED-RELATED"/>
    <property type="match status" value="1"/>
</dbReference>
<dbReference type="Gramene" id="OBART06G19510.1">
    <property type="protein sequence ID" value="OBART06G19510.1"/>
    <property type="gene ID" value="OBART06G19510"/>
</dbReference>
<reference evidence="4" key="1">
    <citation type="journal article" date="2009" name="Rice">
        <title>De Novo Next Generation Sequencing of Plant Genomes.</title>
        <authorList>
            <person name="Rounsley S."/>
            <person name="Marri P.R."/>
            <person name="Yu Y."/>
            <person name="He R."/>
            <person name="Sisneros N."/>
            <person name="Goicoechea J.L."/>
            <person name="Lee S.J."/>
            <person name="Angelova A."/>
            <person name="Kudrna D."/>
            <person name="Luo M."/>
            <person name="Affourtit J."/>
            <person name="Desany B."/>
            <person name="Knight J."/>
            <person name="Niazi F."/>
            <person name="Egholm M."/>
            <person name="Wing R.A."/>
        </authorList>
    </citation>
    <scope>NUCLEOTIDE SEQUENCE [LARGE SCALE GENOMIC DNA]</scope>
    <source>
        <strain evidence="4">cv. IRGC 105608</strain>
    </source>
</reference>
<name>A0A0D3GI69_9ORYZ</name>
<sequence length="318" mass="34975">MAIVLFVGVLLTCFLLLSSAFGNGSGRVFSTSQAGKCVGAMGGTAVCKELVNGYYIIHEKGNERTGYITNTYEVRYGFIATMDVYGFSLTPGQLVSYGSVWIITDNGDAPASSLEVFQIGWREDPSHMDEDCPGFRPERGAYIRPGDPIPGISQPNGAKQYITLKVFKDMASGDWLVHYGFNNKHPELVGRIPLSFFKSLSYSAINMWFGGIVVTNVTFQPTPLPPPMGNGYMAVDGGNMAASMKNLQFIDEQGRAWSAENDLIGFSTNENVYTFTSIVVGDQLFYGGPFRQASLGAILRTHVLHSFLLMFFFYYLFS</sequence>
<dbReference type="PROSITE" id="PS52045">
    <property type="entry name" value="NEPROSIN_PEP_CD"/>
    <property type="match status" value="1"/>
</dbReference>
<dbReference type="AlphaFoldDB" id="A0A0D3GI69"/>
<dbReference type="PANTHER" id="PTHR31589:SF211">
    <property type="entry name" value="OS06G0682600 PROTEIN"/>
    <property type="match status" value="1"/>
</dbReference>
<accession>A0A0D3GI69</accession>
<feature type="domain" description="Neprosin PEP catalytic" evidence="3">
    <location>
        <begin position="56"/>
        <end position="294"/>
    </location>
</feature>
<organism evidence="4">
    <name type="scientific">Oryza barthii</name>
    <dbReference type="NCBI Taxonomy" id="65489"/>
    <lineage>
        <taxon>Eukaryota</taxon>
        <taxon>Viridiplantae</taxon>
        <taxon>Streptophyta</taxon>
        <taxon>Embryophyta</taxon>
        <taxon>Tracheophyta</taxon>
        <taxon>Spermatophyta</taxon>
        <taxon>Magnoliopsida</taxon>
        <taxon>Liliopsida</taxon>
        <taxon>Poales</taxon>
        <taxon>Poaceae</taxon>
        <taxon>BOP clade</taxon>
        <taxon>Oryzoideae</taxon>
        <taxon>Oryzeae</taxon>
        <taxon>Oryzinae</taxon>
        <taxon>Oryza</taxon>
    </lineage>
</organism>
<dbReference type="EnsemblPlants" id="OBART06G19510.1">
    <property type="protein sequence ID" value="OBART06G19510.1"/>
    <property type="gene ID" value="OBART06G19510"/>
</dbReference>
<evidence type="ECO:0000313" key="5">
    <source>
        <dbReference type="Proteomes" id="UP000026960"/>
    </source>
</evidence>
<keyword evidence="1" id="KW-0812">Transmembrane</keyword>
<feature type="chain" id="PRO_5002262619" description="Neprosin PEP catalytic domain-containing protein" evidence="2">
    <location>
        <begin position="21"/>
        <end position="318"/>
    </location>
</feature>
<evidence type="ECO:0000313" key="4">
    <source>
        <dbReference type="EnsemblPlants" id="OBART06G19510.1"/>
    </source>
</evidence>
<dbReference type="InterPro" id="IPR004314">
    <property type="entry name" value="Neprosin"/>
</dbReference>
<keyword evidence="2" id="KW-0732">Signal</keyword>
<dbReference type="InterPro" id="IPR053168">
    <property type="entry name" value="Glutamic_endopeptidase"/>
</dbReference>
<keyword evidence="5" id="KW-1185">Reference proteome</keyword>
<protein>
    <recommendedName>
        <fullName evidence="3">Neprosin PEP catalytic domain-containing protein</fullName>
    </recommendedName>
</protein>
<feature type="transmembrane region" description="Helical" evidence="1">
    <location>
        <begin position="297"/>
        <end position="317"/>
    </location>
</feature>
<reference evidence="4" key="2">
    <citation type="submission" date="2015-03" db="UniProtKB">
        <authorList>
            <consortium name="EnsemblPlants"/>
        </authorList>
    </citation>
    <scope>IDENTIFICATION</scope>
</reference>
<evidence type="ECO:0000256" key="1">
    <source>
        <dbReference type="SAM" id="Phobius"/>
    </source>
</evidence>
<keyword evidence="1" id="KW-0472">Membrane</keyword>
<dbReference type="Pfam" id="PF03080">
    <property type="entry name" value="Neprosin"/>
    <property type="match status" value="1"/>
</dbReference>